<dbReference type="Gene3D" id="3.40.50.12610">
    <property type="match status" value="1"/>
</dbReference>
<dbReference type="GO" id="GO:0004579">
    <property type="term" value="F:dolichyl-diphosphooligosaccharide-protein glycotransferase activity"/>
    <property type="evidence" value="ECO:0007669"/>
    <property type="project" value="UniProtKB-EC"/>
</dbReference>
<comment type="cofactor">
    <cofactor evidence="2">
        <name>Mg(2+)</name>
        <dbReference type="ChEBI" id="CHEBI:18420"/>
    </cofactor>
</comment>
<keyword evidence="12 16" id="KW-1133">Transmembrane helix</keyword>
<evidence type="ECO:0000256" key="8">
    <source>
        <dbReference type="ARBA" id="ARBA00022679"/>
    </source>
</evidence>
<feature type="domain" description="Oligosaccharyl transferase STT3 N-terminal" evidence="17">
    <location>
        <begin position="7"/>
        <end position="405"/>
    </location>
</feature>
<keyword evidence="11" id="KW-0460">Magnesium</keyword>
<comment type="caution">
    <text evidence="19">The sequence shown here is derived from an EMBL/GenBank/DDBJ whole genome shotgun (WGS) entry which is preliminary data.</text>
</comment>
<evidence type="ECO:0000256" key="5">
    <source>
        <dbReference type="ARBA" id="ARBA00010810"/>
    </source>
</evidence>
<comment type="similarity">
    <text evidence="5">Belongs to the STT3 family.</text>
</comment>
<dbReference type="PANTHER" id="PTHR13872">
    <property type="entry name" value="DOLICHYL-DIPHOSPHOOLIGOSACCHARIDE--PROTEIN GLYCOSYLTRANSFERASE SUBUNIT"/>
    <property type="match status" value="1"/>
</dbReference>
<keyword evidence="13 16" id="KW-0472">Membrane</keyword>
<evidence type="ECO:0000256" key="4">
    <source>
        <dbReference type="ARBA" id="ARBA00004922"/>
    </source>
</evidence>
<feature type="transmembrane region" description="Helical" evidence="16">
    <location>
        <begin position="103"/>
        <end position="124"/>
    </location>
</feature>
<feature type="transmembrane region" description="Helical" evidence="16">
    <location>
        <begin position="226"/>
        <end position="245"/>
    </location>
</feature>
<gene>
    <name evidence="19" type="ORF">PBS003_LOCUS7198</name>
</gene>
<feature type="transmembrane region" description="Helical" evidence="16">
    <location>
        <begin position="7"/>
        <end position="31"/>
    </location>
</feature>
<dbReference type="AlphaFoldDB" id="A0AAU9L7J4"/>
<evidence type="ECO:0000259" key="17">
    <source>
        <dbReference type="Pfam" id="PF02516"/>
    </source>
</evidence>
<dbReference type="EMBL" id="CAKKTJ010000324">
    <property type="protein sequence ID" value="CAH0480579.1"/>
    <property type="molecule type" value="Genomic_DNA"/>
</dbReference>
<evidence type="ECO:0000313" key="19">
    <source>
        <dbReference type="EMBL" id="CAH0480579.1"/>
    </source>
</evidence>
<proteinExistence type="inferred from homology"/>
<evidence type="ECO:0000256" key="10">
    <source>
        <dbReference type="ARBA" id="ARBA00022723"/>
    </source>
</evidence>
<dbReference type="InterPro" id="IPR003674">
    <property type="entry name" value="Oligo_trans_STT3"/>
</dbReference>
<evidence type="ECO:0000313" key="20">
    <source>
        <dbReference type="Proteomes" id="UP001160483"/>
    </source>
</evidence>
<dbReference type="InterPro" id="IPR048999">
    <property type="entry name" value="STT3-PglB_core"/>
</dbReference>
<evidence type="ECO:0000256" key="11">
    <source>
        <dbReference type="ARBA" id="ARBA00022842"/>
    </source>
</evidence>
<feature type="transmembrane region" description="Helical" evidence="16">
    <location>
        <begin position="159"/>
        <end position="175"/>
    </location>
</feature>
<dbReference type="Proteomes" id="UP001160483">
    <property type="component" value="Unassembled WGS sequence"/>
</dbReference>
<evidence type="ECO:0000256" key="6">
    <source>
        <dbReference type="ARBA" id="ARBA00012605"/>
    </source>
</evidence>
<feature type="domain" description="STT3/PglB/AglB core" evidence="18">
    <location>
        <begin position="556"/>
        <end position="612"/>
    </location>
</feature>
<dbReference type="GO" id="GO:0016020">
    <property type="term" value="C:membrane"/>
    <property type="evidence" value="ECO:0007669"/>
    <property type="project" value="InterPro"/>
</dbReference>
<comment type="cofactor">
    <cofactor evidence="1">
        <name>Mn(2+)</name>
        <dbReference type="ChEBI" id="CHEBI:29035"/>
    </cofactor>
</comment>
<keyword evidence="10" id="KW-0479">Metal-binding</keyword>
<feature type="transmembrane region" description="Helical" evidence="16">
    <location>
        <begin position="287"/>
        <end position="309"/>
    </location>
</feature>
<keyword evidence="8" id="KW-0808">Transferase</keyword>
<dbReference type="PANTHER" id="PTHR13872:SF1">
    <property type="entry name" value="DOLICHYL-DIPHOSPHOOLIGOSACCHARIDE--PROTEIN GLYCOSYLTRANSFERASE SUBUNIT STT3B"/>
    <property type="match status" value="1"/>
</dbReference>
<evidence type="ECO:0000256" key="9">
    <source>
        <dbReference type="ARBA" id="ARBA00022692"/>
    </source>
</evidence>
<reference evidence="19" key="1">
    <citation type="submission" date="2021-11" db="EMBL/GenBank/DDBJ databases">
        <authorList>
            <person name="Islam A."/>
            <person name="Islam S."/>
            <person name="Flora M.S."/>
            <person name="Rahman M."/>
            <person name="Ziaur R.M."/>
            <person name="Epstein J.H."/>
            <person name="Hassan M."/>
            <person name="Klassen M."/>
            <person name="Woodard K."/>
            <person name="Webb A."/>
            <person name="Webby R.J."/>
            <person name="El Zowalaty M.E."/>
        </authorList>
    </citation>
    <scope>NUCLEOTIDE SEQUENCE</scope>
    <source>
        <strain evidence="19">Pbs3</strain>
    </source>
</reference>
<evidence type="ECO:0000259" key="18">
    <source>
        <dbReference type="Pfam" id="PF21436"/>
    </source>
</evidence>
<evidence type="ECO:0000256" key="15">
    <source>
        <dbReference type="ARBA" id="ARBA00048829"/>
    </source>
</evidence>
<keyword evidence="14" id="KW-0464">Manganese</keyword>
<feature type="transmembrane region" description="Helical" evidence="16">
    <location>
        <begin position="181"/>
        <end position="214"/>
    </location>
</feature>
<dbReference type="EC" id="2.4.99.18" evidence="6"/>
<evidence type="ECO:0000256" key="12">
    <source>
        <dbReference type="ARBA" id="ARBA00022989"/>
    </source>
</evidence>
<dbReference type="GO" id="GO:0012505">
    <property type="term" value="C:endomembrane system"/>
    <property type="evidence" value="ECO:0007669"/>
    <property type="project" value="UniProtKB-SubCell"/>
</dbReference>
<evidence type="ECO:0000256" key="13">
    <source>
        <dbReference type="ARBA" id="ARBA00023136"/>
    </source>
</evidence>
<comment type="catalytic activity">
    <reaction evidence="15">
        <text>a di-trans,poly-cis-dolichyl diphosphooligosaccharide + L-asparaginyl-[protein] = N(4)-(oligosaccharide-(1-&gt;4)-N-acetyl-beta-D-glucosaminyl-(1-&gt;4)-N-acetyl-beta-D-glucosaminyl)-L-asparaginyl-[protein] + a di-trans,poly-cis-dolichyl diphosphate + H(+)</text>
        <dbReference type="Rhea" id="RHEA:22980"/>
        <dbReference type="Rhea" id="RHEA-COMP:12804"/>
        <dbReference type="Rhea" id="RHEA-COMP:12805"/>
        <dbReference type="Rhea" id="RHEA-COMP:19506"/>
        <dbReference type="Rhea" id="RHEA-COMP:19509"/>
        <dbReference type="ChEBI" id="CHEBI:15378"/>
        <dbReference type="ChEBI" id="CHEBI:50347"/>
        <dbReference type="ChEBI" id="CHEBI:57497"/>
        <dbReference type="ChEBI" id="CHEBI:57570"/>
        <dbReference type="ChEBI" id="CHEBI:132529"/>
        <dbReference type="EC" id="2.4.99.18"/>
    </reaction>
</comment>
<protein>
    <recommendedName>
        <fullName evidence="6">dolichyl-diphosphooligosaccharide--protein glycotransferase</fullName>
        <ecNumber evidence="6">2.4.99.18</ecNumber>
    </recommendedName>
</protein>
<accession>A0AAU9L7J4</accession>
<comment type="pathway">
    <text evidence="4">Protein modification; protein glycosylation.</text>
</comment>
<evidence type="ECO:0000256" key="7">
    <source>
        <dbReference type="ARBA" id="ARBA00022676"/>
    </source>
</evidence>
<feature type="transmembrane region" description="Helical" evidence="16">
    <location>
        <begin position="74"/>
        <end position="91"/>
    </location>
</feature>
<feature type="transmembrane region" description="Helical" evidence="16">
    <location>
        <begin position="372"/>
        <end position="388"/>
    </location>
</feature>
<dbReference type="InterPro" id="IPR048307">
    <property type="entry name" value="STT3_N"/>
</dbReference>
<dbReference type="GO" id="GO:0046872">
    <property type="term" value="F:metal ion binding"/>
    <property type="evidence" value="ECO:0007669"/>
    <property type="project" value="UniProtKB-KW"/>
</dbReference>
<keyword evidence="9 16" id="KW-0812">Transmembrane</keyword>
<feature type="transmembrane region" description="Helical" evidence="16">
    <location>
        <begin position="347"/>
        <end position="365"/>
    </location>
</feature>
<comment type="subcellular location">
    <subcellularLocation>
        <location evidence="3">Endomembrane system</location>
        <topology evidence="3">Multi-pass membrane protein</topology>
    </subcellularLocation>
</comment>
<evidence type="ECO:0000256" key="14">
    <source>
        <dbReference type="ARBA" id="ARBA00023211"/>
    </source>
</evidence>
<dbReference type="Pfam" id="PF21436">
    <property type="entry name" value="STT3-PglB_core"/>
    <property type="match status" value="1"/>
</dbReference>
<evidence type="ECO:0000256" key="2">
    <source>
        <dbReference type="ARBA" id="ARBA00001946"/>
    </source>
</evidence>
<dbReference type="Pfam" id="PF02516">
    <property type="entry name" value="STT3"/>
    <property type="match status" value="1"/>
</dbReference>
<evidence type="ECO:0000256" key="16">
    <source>
        <dbReference type="SAM" id="Phobius"/>
    </source>
</evidence>
<sequence>MTPATTCVMLVLICVLSFSIRLFPVVIWGSVIHEFDPQFNFRVTKFLAQHGIYELVDWFDDRTWYPLGRTVGTTVYPGLMAGAAGLQWFLTRALRMPISIRDACVFLAPAFSSLACVAQFLLTYEVTENALTALLSAVLLSVSPAYISRSTAGSFDNEGIAIFLLVLTFNLWVKAVKTGMMIWAALAAVCYFAMALSWGGYVFIINIVPIHVLVLLLSGHYSAKVYVAYSTFYPLATLGAMRVPFIGFNAVLQGETAGSHGVFALLQVYAFMQCLSTQISQRHFRWLLQTCLSVGAAITAIGLLFAFLLGKLQWSGRSLTLLDPTYASKYIPIIASVGEHQPTVWSAFYFSLGPAMLFVPLGMFYSFQKLDVSFLFMIVYSTFAFYFSGIMVRLLLTVAPAACYLSAVGASGFIQKFLKLARRDAAEGSICSAGEGKTNETMNANVPADEEKEDPRKSHIEDIVLALGAKLRFQPDKEVAGKQHKSPRALQLLVFACGLLFVTHTRHSSKLAKKVFSSTSLVFEKMNMTTMKKDLHDDYREAFAWLRQNTPENAKILSWWDYGYQIATLANRTVLVDNNTWNNTHIATVGRVFTSREDDALPILRSLDVDYVFLMFGGKVGMPGDDLDKLPWIVKISEGVFPDDIIESEFQVNGQYIFHENATRAMTESVLYKLSYFEFNQVQSLPAKDNEDPVFGWDMNRRFRIPERNIELQYFEHAFTSDAWMVRIYRVKSLREQVVMHKSK</sequence>
<evidence type="ECO:0000256" key="1">
    <source>
        <dbReference type="ARBA" id="ARBA00001936"/>
    </source>
</evidence>
<keyword evidence="7" id="KW-0328">Glycosyltransferase</keyword>
<evidence type="ECO:0000256" key="3">
    <source>
        <dbReference type="ARBA" id="ARBA00004127"/>
    </source>
</evidence>
<organism evidence="19 20">
    <name type="scientific">Peronospora belbahrii</name>
    <dbReference type="NCBI Taxonomy" id="622444"/>
    <lineage>
        <taxon>Eukaryota</taxon>
        <taxon>Sar</taxon>
        <taxon>Stramenopiles</taxon>
        <taxon>Oomycota</taxon>
        <taxon>Peronosporomycetes</taxon>
        <taxon>Peronosporales</taxon>
        <taxon>Peronosporaceae</taxon>
        <taxon>Peronospora</taxon>
    </lineage>
</organism>
<name>A0AAU9L7J4_9STRA</name>